<protein>
    <recommendedName>
        <fullName evidence="6">GDSL esterase/lipase</fullName>
    </recommendedName>
</protein>
<keyword evidence="2" id="KW-0325">Glycoprotein</keyword>
<dbReference type="Gramene" id="QL03p045899:mrna">
    <property type="protein sequence ID" value="QL03p045899:mrna"/>
    <property type="gene ID" value="QL03p045899"/>
</dbReference>
<dbReference type="OrthoDB" id="1600564at2759"/>
<evidence type="ECO:0000256" key="2">
    <source>
        <dbReference type="ARBA" id="ARBA00023180"/>
    </source>
</evidence>
<gene>
    <name evidence="4" type="primary">LOC115982431</name>
</gene>
<dbReference type="GO" id="GO:0016788">
    <property type="term" value="F:hydrolase activity, acting on ester bonds"/>
    <property type="evidence" value="ECO:0007669"/>
    <property type="project" value="InterPro"/>
</dbReference>
<proteinExistence type="inferred from homology"/>
<feature type="signal peptide" evidence="3">
    <location>
        <begin position="1"/>
        <end position="25"/>
    </location>
</feature>
<dbReference type="KEGG" id="qlo:115982431"/>
<dbReference type="RefSeq" id="XP_030960893.1">
    <property type="nucleotide sequence ID" value="XM_031105033.1"/>
</dbReference>
<keyword evidence="5" id="KW-1185">Reference proteome</keyword>
<name>A0A7N2R1I3_QUELO</name>
<evidence type="ECO:0000313" key="4">
    <source>
        <dbReference type="EnsemblPlants" id="QL03p045899:mrna"/>
    </source>
</evidence>
<sequence length="406" mass="44646">MENSKYLFLQITCFILLLSLSSSYAHNKSHESTPPPAGSQAKVDFKGCFNKVYAFGDSDTDTGNAHNLGDLKSFISTLFSHAWSPYCSSENSKLSGYRLSNGRLVIDFLCEALNISHLSAYKGSSANFSGGANFAVAGSTALSSNLFSHFNFTNPLMWKPNPKSILTQIDWFHNFVGERECQGKDEAACKSELGNALFWIGQIGGNDYARLFASSIGLAIANKQFTEHAVNHICTLALGLLDKGAKFLVVQGLPPIGCLPLQLATSPSNDRDQNGCSASANSVIKGHNNLLQKRLDEIRTQYKDSMILYIDFYKAFTTILEKHTQYQFDEPFKACCGVGGGPFNYQPNLLCGAFGTSNCKNSSTHINFDGVHLTENMHLHLFDLFFNQGFCTPSFADLIKKKKGQY</sequence>
<accession>A0A7N2R1I3</accession>
<dbReference type="InParanoid" id="A0A7N2R1I3"/>
<dbReference type="OMA" id="DANSICG"/>
<reference evidence="4" key="2">
    <citation type="submission" date="2021-01" db="UniProtKB">
        <authorList>
            <consortium name="EnsemblPlants"/>
        </authorList>
    </citation>
    <scope>IDENTIFICATION</scope>
</reference>
<dbReference type="PANTHER" id="PTHR22835:SF532">
    <property type="entry name" value="SERINE-RICH ADHESIN FOR PLATELETS-LIKE ISOFORM X1"/>
    <property type="match status" value="1"/>
</dbReference>
<evidence type="ECO:0008006" key="6">
    <source>
        <dbReference type="Google" id="ProtNLM"/>
    </source>
</evidence>
<dbReference type="SUPFAM" id="SSF52266">
    <property type="entry name" value="SGNH hydrolase"/>
    <property type="match status" value="1"/>
</dbReference>
<dbReference type="InterPro" id="IPR036514">
    <property type="entry name" value="SGNH_hydro_sf"/>
</dbReference>
<dbReference type="AlphaFoldDB" id="A0A7N2R1I3"/>
<dbReference type="GeneID" id="115982431"/>
<evidence type="ECO:0000256" key="1">
    <source>
        <dbReference type="ARBA" id="ARBA00008668"/>
    </source>
</evidence>
<dbReference type="Gene3D" id="3.40.50.1110">
    <property type="entry name" value="SGNH hydrolase"/>
    <property type="match status" value="1"/>
</dbReference>
<dbReference type="Proteomes" id="UP000594261">
    <property type="component" value="Chromosome 3"/>
</dbReference>
<dbReference type="EnsemblPlants" id="QL03p045899:mrna">
    <property type="protein sequence ID" value="QL03p045899:mrna"/>
    <property type="gene ID" value="QL03p045899"/>
</dbReference>
<evidence type="ECO:0000313" key="5">
    <source>
        <dbReference type="Proteomes" id="UP000594261"/>
    </source>
</evidence>
<dbReference type="EMBL" id="LRBV02000003">
    <property type="status" value="NOT_ANNOTATED_CDS"/>
    <property type="molecule type" value="Genomic_DNA"/>
</dbReference>
<dbReference type="PANTHER" id="PTHR22835">
    <property type="entry name" value="ZINC FINGER FYVE DOMAIN CONTAINING PROTEIN"/>
    <property type="match status" value="1"/>
</dbReference>
<feature type="chain" id="PRO_5029843213" description="GDSL esterase/lipase" evidence="3">
    <location>
        <begin position="26"/>
        <end position="406"/>
    </location>
</feature>
<dbReference type="Pfam" id="PF00657">
    <property type="entry name" value="Lipase_GDSL"/>
    <property type="match status" value="1"/>
</dbReference>
<evidence type="ECO:0000256" key="3">
    <source>
        <dbReference type="SAM" id="SignalP"/>
    </source>
</evidence>
<organism evidence="4 5">
    <name type="scientific">Quercus lobata</name>
    <name type="common">Valley oak</name>
    <dbReference type="NCBI Taxonomy" id="97700"/>
    <lineage>
        <taxon>Eukaryota</taxon>
        <taxon>Viridiplantae</taxon>
        <taxon>Streptophyta</taxon>
        <taxon>Embryophyta</taxon>
        <taxon>Tracheophyta</taxon>
        <taxon>Spermatophyta</taxon>
        <taxon>Magnoliopsida</taxon>
        <taxon>eudicotyledons</taxon>
        <taxon>Gunneridae</taxon>
        <taxon>Pentapetalae</taxon>
        <taxon>rosids</taxon>
        <taxon>fabids</taxon>
        <taxon>Fagales</taxon>
        <taxon>Fagaceae</taxon>
        <taxon>Quercus</taxon>
    </lineage>
</organism>
<comment type="similarity">
    <text evidence="1">Belongs to the 'GDSL' lipolytic enzyme family.</text>
</comment>
<reference evidence="4 5" key="1">
    <citation type="journal article" date="2016" name="G3 (Bethesda)">
        <title>First Draft Assembly and Annotation of the Genome of a California Endemic Oak Quercus lobata Nee (Fagaceae).</title>
        <authorList>
            <person name="Sork V.L."/>
            <person name="Fitz-Gibbon S.T."/>
            <person name="Puiu D."/>
            <person name="Crepeau M."/>
            <person name="Gugger P.F."/>
            <person name="Sherman R."/>
            <person name="Stevens K."/>
            <person name="Langley C.H."/>
            <person name="Pellegrini M."/>
            <person name="Salzberg S.L."/>
        </authorList>
    </citation>
    <scope>NUCLEOTIDE SEQUENCE [LARGE SCALE GENOMIC DNA]</scope>
    <source>
        <strain evidence="4 5">cv. SW786</strain>
    </source>
</reference>
<keyword evidence="3" id="KW-0732">Signal</keyword>
<dbReference type="InterPro" id="IPR001087">
    <property type="entry name" value="GDSL"/>
</dbReference>